<feature type="transmembrane region" description="Helical" evidence="6">
    <location>
        <begin position="373"/>
        <end position="393"/>
    </location>
</feature>
<dbReference type="OrthoDB" id="427280at2759"/>
<evidence type="ECO:0000256" key="4">
    <source>
        <dbReference type="ARBA" id="ARBA00023136"/>
    </source>
</evidence>
<dbReference type="InterPro" id="IPR013766">
    <property type="entry name" value="Thioredoxin_domain"/>
</dbReference>
<keyword evidence="4 6" id="KW-0472">Membrane</keyword>
<dbReference type="InterPro" id="IPR052250">
    <property type="entry name" value="PDI_TMX3"/>
</dbReference>
<keyword evidence="3 6" id="KW-1133">Transmembrane helix</keyword>
<dbReference type="InterPro" id="IPR036249">
    <property type="entry name" value="Thioredoxin-like_sf"/>
</dbReference>
<dbReference type="AlphaFoldDB" id="A0A151ZD42"/>
<comment type="subcellular location">
    <subcellularLocation>
        <location evidence="1">Endoplasmic reticulum membrane</location>
        <topology evidence="1">Single-pass membrane protein</topology>
    </subcellularLocation>
</comment>
<evidence type="ECO:0000256" key="6">
    <source>
        <dbReference type="SAM" id="Phobius"/>
    </source>
</evidence>
<dbReference type="Pfam" id="PF13848">
    <property type="entry name" value="Thioredoxin_6"/>
    <property type="match status" value="1"/>
</dbReference>
<sequence length="510" mass="58258">MNKKYLFLSIILLLTLSSAFVLAQEEEEVSLVIELNPDNIEQYTKGPTLIEFFAPWCGHCKKLAPTYREVAKHFASHPQGVKIASLNCEEHSALCGNYGIRGYPTIKFFINGNVKEYKSGRDKDSFITYVENMLKSPVVITDDSDKIDTLVGQADTNTFIFVSSSNEQADKEWFDIFNNVATDIQDTVSPNFIKTSTYTKFKITKSPSIILVKEGEYSEFTSDKSDLVDWIKFNQYPLISELSPDRISSIGKSFNYIALFVFDGKLTPPHKETIKSIAKSNLSSNPRDFIFLYFNEKQNKRWLSNYEIEGKPTLIVFTSSALDLYYYNKNITSLDQVAMTNFLLDVKNGKATLLYTDVLNYYLTRVNDFAEEYLLLICAAGLAVPIACYYLCLISTVSSQDFQINFVNELNPTNINQFLGGPTLIKFYAPWCSHCQQLAPVYNQVAQYFYNRPGVTIAQLNCDLYPQLCSEFMITGYPTIRYFYSKGVVDYLNERESDTMINYVEDMLTK</sequence>
<evidence type="ECO:0000259" key="8">
    <source>
        <dbReference type="PROSITE" id="PS51352"/>
    </source>
</evidence>
<dbReference type="PANTHER" id="PTHR46426:SF1">
    <property type="entry name" value="PROTEIN DISULFIDE-ISOMERASE TMX3"/>
    <property type="match status" value="1"/>
</dbReference>
<dbReference type="InParanoid" id="A0A151ZD42"/>
<dbReference type="PRINTS" id="PR00421">
    <property type="entry name" value="THIOREDOXIN"/>
</dbReference>
<dbReference type="OMA" id="KNRAWFS"/>
<keyword evidence="10" id="KW-1185">Reference proteome</keyword>
<evidence type="ECO:0000256" key="7">
    <source>
        <dbReference type="SAM" id="SignalP"/>
    </source>
</evidence>
<evidence type="ECO:0000313" key="10">
    <source>
        <dbReference type="Proteomes" id="UP000076078"/>
    </source>
</evidence>
<dbReference type="PROSITE" id="PS00194">
    <property type="entry name" value="THIOREDOXIN_1"/>
    <property type="match status" value="1"/>
</dbReference>
<feature type="signal peptide" evidence="7">
    <location>
        <begin position="1"/>
        <end position="23"/>
    </location>
</feature>
<accession>A0A151ZD42</accession>
<evidence type="ECO:0000256" key="5">
    <source>
        <dbReference type="ARBA" id="ARBA00045246"/>
    </source>
</evidence>
<dbReference type="SUPFAM" id="SSF52833">
    <property type="entry name" value="Thioredoxin-like"/>
    <property type="match status" value="4"/>
</dbReference>
<gene>
    <name evidence="9" type="ORF">DLAC_07671</name>
</gene>
<dbReference type="InterPro" id="IPR017937">
    <property type="entry name" value="Thioredoxin_CS"/>
</dbReference>
<dbReference type="STRING" id="361077.A0A151ZD42"/>
<name>A0A151ZD42_TIELA</name>
<feature type="chain" id="PRO_5007593240" description="Thioredoxin domain-containing protein" evidence="7">
    <location>
        <begin position="24"/>
        <end position="510"/>
    </location>
</feature>
<organism evidence="9 10">
    <name type="scientific">Tieghemostelium lacteum</name>
    <name type="common">Slime mold</name>
    <name type="synonym">Dictyostelium lacteum</name>
    <dbReference type="NCBI Taxonomy" id="361077"/>
    <lineage>
        <taxon>Eukaryota</taxon>
        <taxon>Amoebozoa</taxon>
        <taxon>Evosea</taxon>
        <taxon>Eumycetozoa</taxon>
        <taxon>Dictyostelia</taxon>
        <taxon>Dictyosteliales</taxon>
        <taxon>Raperosteliaceae</taxon>
        <taxon>Tieghemostelium</taxon>
    </lineage>
</organism>
<dbReference type="Gene3D" id="3.40.30.10">
    <property type="entry name" value="Glutaredoxin"/>
    <property type="match status" value="3"/>
</dbReference>
<dbReference type="PANTHER" id="PTHR46426">
    <property type="entry name" value="PROTEIN DISULFIDE-ISOMERASE TMX3"/>
    <property type="match status" value="1"/>
</dbReference>
<keyword evidence="7" id="KW-0732">Signal</keyword>
<evidence type="ECO:0000313" key="9">
    <source>
        <dbReference type="EMBL" id="KYQ91860.1"/>
    </source>
</evidence>
<dbReference type="Proteomes" id="UP000076078">
    <property type="component" value="Unassembled WGS sequence"/>
</dbReference>
<dbReference type="PROSITE" id="PS51352">
    <property type="entry name" value="THIOREDOXIN_2"/>
    <property type="match status" value="2"/>
</dbReference>
<feature type="domain" description="Thioredoxin" evidence="8">
    <location>
        <begin position="393"/>
        <end position="509"/>
    </location>
</feature>
<dbReference type="CDD" id="cd02961">
    <property type="entry name" value="PDI_a_family"/>
    <property type="match status" value="2"/>
</dbReference>
<proteinExistence type="predicted"/>
<evidence type="ECO:0000256" key="3">
    <source>
        <dbReference type="ARBA" id="ARBA00022989"/>
    </source>
</evidence>
<comment type="function">
    <text evidence="5">Probable disulfide isomerase, which participates in the folding of proteins containing disulfide bonds. May act as a dithiol oxidase. Acts as a regulator of endoplasmic reticulum-mitochondria contact sites via its ability to regulate redox signals.</text>
</comment>
<dbReference type="Pfam" id="PF00085">
    <property type="entry name" value="Thioredoxin"/>
    <property type="match status" value="2"/>
</dbReference>
<dbReference type="EMBL" id="LODT01000034">
    <property type="protein sequence ID" value="KYQ91860.1"/>
    <property type="molecule type" value="Genomic_DNA"/>
</dbReference>
<evidence type="ECO:0000256" key="1">
    <source>
        <dbReference type="ARBA" id="ARBA00004389"/>
    </source>
</evidence>
<keyword evidence="2 6" id="KW-0812">Transmembrane</keyword>
<comment type="caution">
    <text evidence="9">The sequence shown here is derived from an EMBL/GenBank/DDBJ whole genome shotgun (WGS) entry which is preliminary data.</text>
</comment>
<reference evidence="9 10" key="1">
    <citation type="submission" date="2015-12" db="EMBL/GenBank/DDBJ databases">
        <title>Dictyostelia acquired genes for synthesis and detection of signals that induce cell-type specialization by lateral gene transfer from prokaryotes.</title>
        <authorList>
            <person name="Gloeckner G."/>
            <person name="Schaap P."/>
        </authorList>
    </citation>
    <scope>NUCLEOTIDE SEQUENCE [LARGE SCALE GENOMIC DNA]</scope>
    <source>
        <strain evidence="9 10">TK</strain>
    </source>
</reference>
<protein>
    <recommendedName>
        <fullName evidence="8">Thioredoxin domain-containing protein</fullName>
    </recommendedName>
</protein>
<evidence type="ECO:0000256" key="2">
    <source>
        <dbReference type="ARBA" id="ARBA00022692"/>
    </source>
</evidence>
<dbReference type="FunCoup" id="A0A151ZD42">
    <property type="interactions" value="165"/>
</dbReference>
<dbReference type="GO" id="GO:0005789">
    <property type="term" value="C:endoplasmic reticulum membrane"/>
    <property type="evidence" value="ECO:0007669"/>
    <property type="project" value="UniProtKB-SubCell"/>
</dbReference>
<feature type="domain" description="Thioredoxin" evidence="8">
    <location>
        <begin position="11"/>
        <end position="135"/>
    </location>
</feature>